<protein>
    <submittedName>
        <fullName evidence="3">Uncharacterized protein</fullName>
    </submittedName>
</protein>
<name>A0A0E3BD61_9BURK</name>
<dbReference type="Proteomes" id="UP000029567">
    <property type="component" value="Unassembled WGS sequence"/>
</dbReference>
<gene>
    <name evidence="3" type="ORF">P245_15485</name>
</gene>
<dbReference type="RefSeq" id="WP_052088277.1">
    <property type="nucleotide sequence ID" value="NZ_AWTN01000095.1"/>
</dbReference>
<dbReference type="InterPro" id="IPR032876">
    <property type="entry name" value="J_dom"/>
</dbReference>
<dbReference type="Pfam" id="PF13550">
    <property type="entry name" value="Phage-tail_3"/>
    <property type="match status" value="1"/>
</dbReference>
<feature type="domain" description="Tip attachment protein J" evidence="1">
    <location>
        <begin position="397"/>
        <end position="560"/>
    </location>
</feature>
<dbReference type="EMBL" id="AWTN01000095">
    <property type="protein sequence ID" value="KGG90847.1"/>
    <property type="molecule type" value="Genomic_DNA"/>
</dbReference>
<sequence length="918" mass="99059">MAQLVVSAVGAGVGFMVGGPAGAKVGWIAGSLLGAYAFAETQKQEGPRLNDLKITGTDYGEPLPWVQGSPRIAGQIIWASERREHKHTESQGKGGGSESTSYTYTCDLMILLSENPIAGVGRVWANSELVYGQGSTKDGFWREMRVYTGTAEQMPDPLYEAAVGVGNAPAYRGHGYVVIENLDLGGSGNIPNLTFEIGTSTTSSNITCIAVIDENDAQDSQAGVNAKWADFSERFSKRRMFVLRPTHPTLPLYTPQDPGPNFIGPIPVARDEGNVALRSDWYGLCGLDELPMNSSIALFVDNSGSMTTGTVQASYDYFMQRLQERNISVVVVENDDEDYITPFNRYLDIPGGSDVISRDLEGVSSSLLFRAGYAAADFDAVPLRDLEKPLRALTLSQTANTRSALEVLQKGWFFECSAADKLALRPRAVAPVVRIPFADLGFGNDSGGAEEPLALKIGNDLEQPAQLALTYSNMAADYNADTQFSDRLVTGQASTETLQVPLGMLPAEAKAVVDALLFDMAASMHSTTLAVPLRYAFLEPGDVIEAVALDGRVLRLRITTRKDQQMFLELECVLDDVGALESAAITDEGYVSVTEPTRVPDTVWEAMDIPILRDADNASGFYLAAAPESIDHATDQWRGAVATASWDGVDYMHLQTLLDAAVLGHCTTVLSAWVGGAVFDEASTLTVRVWGQLASSTREAMLLDDTVNALLVGAEVVRFRHAELLDSDVPANVYTYRLSSLLRGQRGTEWAMAGHVAQERCVLLDRRLRRQATQPNEVNIPVQLKVLTSGKLLSSVEPRTFTDTSVALKPFSPAGLRGLVDALGVHLSWQRRTRLAYRYGGIAPVVPLGEDTESYRVQVKSGATLLRTATVTTTAFIYTPAMRAADGLAGGELLRFVVAQMSATAGAGYASTIERVCT</sequence>
<evidence type="ECO:0000313" key="3">
    <source>
        <dbReference type="EMBL" id="KGG90847.1"/>
    </source>
</evidence>
<feature type="domain" description="Rcc01698-like C-terminal" evidence="2">
    <location>
        <begin position="661"/>
        <end position="762"/>
    </location>
</feature>
<evidence type="ECO:0000259" key="1">
    <source>
        <dbReference type="Pfam" id="PF13550"/>
    </source>
</evidence>
<proteinExistence type="predicted"/>
<dbReference type="Pfam" id="PF23666">
    <property type="entry name" value="Rcc01698_C"/>
    <property type="match status" value="1"/>
</dbReference>
<comment type="caution">
    <text evidence="3">The sequence shown here is derived from an EMBL/GenBank/DDBJ whole genome shotgun (WGS) entry which is preliminary data.</text>
</comment>
<reference evidence="3 4" key="1">
    <citation type="submission" date="2013-09" db="EMBL/GenBank/DDBJ databases">
        <title>High correlation between genotypes and phenotypes of environmental bacteria Comamonas testosteroni strains.</title>
        <authorList>
            <person name="Liu L."/>
            <person name="Zhu W."/>
            <person name="Xia X."/>
            <person name="Xu B."/>
            <person name="Luo M."/>
            <person name="Wang G."/>
        </authorList>
    </citation>
    <scope>NUCLEOTIDE SEQUENCE [LARGE SCALE GENOMIC DNA]</scope>
    <source>
        <strain evidence="3 4">JL14</strain>
    </source>
</reference>
<accession>A0A0E3BD61</accession>
<evidence type="ECO:0000313" key="4">
    <source>
        <dbReference type="Proteomes" id="UP000029567"/>
    </source>
</evidence>
<dbReference type="InterPro" id="IPR056490">
    <property type="entry name" value="Rcc01698_C"/>
</dbReference>
<evidence type="ECO:0000259" key="2">
    <source>
        <dbReference type="Pfam" id="PF23666"/>
    </source>
</evidence>
<dbReference type="AlphaFoldDB" id="A0A0E3BD61"/>
<organism evidence="3 4">
    <name type="scientific">Comamonas thiooxydans</name>
    <dbReference type="NCBI Taxonomy" id="363952"/>
    <lineage>
        <taxon>Bacteria</taxon>
        <taxon>Pseudomonadati</taxon>
        <taxon>Pseudomonadota</taxon>
        <taxon>Betaproteobacteria</taxon>
        <taxon>Burkholderiales</taxon>
        <taxon>Comamonadaceae</taxon>
        <taxon>Comamonas</taxon>
    </lineage>
</organism>